<comment type="caution">
    <text evidence="2">The sequence shown here is derived from an EMBL/GenBank/DDBJ whole genome shotgun (WGS) entry which is preliminary data.</text>
</comment>
<dbReference type="Proteomes" id="UP001201980">
    <property type="component" value="Unassembled WGS sequence"/>
</dbReference>
<feature type="compositionally biased region" description="Low complexity" evidence="1">
    <location>
        <begin position="12"/>
        <end position="23"/>
    </location>
</feature>
<name>A0AAD5RMV2_9PEZI</name>
<gene>
    <name evidence="2" type="ORF">MKZ38_007218</name>
</gene>
<keyword evidence="3" id="KW-1185">Reference proteome</keyword>
<feature type="region of interest" description="Disordered" evidence="1">
    <location>
        <begin position="1"/>
        <end position="61"/>
    </location>
</feature>
<organism evidence="2 3">
    <name type="scientific">Zalerion maritima</name>
    <dbReference type="NCBI Taxonomy" id="339359"/>
    <lineage>
        <taxon>Eukaryota</taxon>
        <taxon>Fungi</taxon>
        <taxon>Dikarya</taxon>
        <taxon>Ascomycota</taxon>
        <taxon>Pezizomycotina</taxon>
        <taxon>Sordariomycetes</taxon>
        <taxon>Lulworthiomycetidae</taxon>
        <taxon>Lulworthiales</taxon>
        <taxon>Lulworthiaceae</taxon>
        <taxon>Zalerion</taxon>
    </lineage>
</organism>
<evidence type="ECO:0000313" key="3">
    <source>
        <dbReference type="Proteomes" id="UP001201980"/>
    </source>
</evidence>
<proteinExistence type="predicted"/>
<evidence type="ECO:0000313" key="2">
    <source>
        <dbReference type="EMBL" id="KAJ2894789.1"/>
    </source>
</evidence>
<sequence length="185" mass="20059">MPRRSKGGKGQGKPPSQPQGDQKTGTGNARPPPKNTERARHPVLLVRPPQLPPPKPSALPSWHTCASNLDPPDQTIHQCRRPTWFEGDLTTMTLSHHGDLIQRSSDAKIVVETTPLVVNVAAGRGLAEDTMINQIDLHVAVVAMIEVNAVVAAMTEVNAVTDVEVIEEDEVGVKDNETTESSNYR</sequence>
<dbReference type="AlphaFoldDB" id="A0AAD5RMV2"/>
<protein>
    <submittedName>
        <fullName evidence="2">Uncharacterized protein</fullName>
    </submittedName>
</protein>
<evidence type="ECO:0000256" key="1">
    <source>
        <dbReference type="SAM" id="MobiDB-lite"/>
    </source>
</evidence>
<reference evidence="2" key="1">
    <citation type="submission" date="2022-07" db="EMBL/GenBank/DDBJ databases">
        <title>Draft genome sequence of Zalerion maritima ATCC 34329, a (micro)plastics degrading marine fungus.</title>
        <authorList>
            <person name="Paco A."/>
            <person name="Goncalves M.F.M."/>
            <person name="Rocha-Santos T.A.P."/>
            <person name="Alves A."/>
        </authorList>
    </citation>
    <scope>NUCLEOTIDE SEQUENCE</scope>
    <source>
        <strain evidence="2">ATCC 34329</strain>
    </source>
</reference>
<accession>A0AAD5RMV2</accession>
<dbReference type="EMBL" id="JAKWBI020000456">
    <property type="protein sequence ID" value="KAJ2894789.1"/>
    <property type="molecule type" value="Genomic_DNA"/>
</dbReference>